<dbReference type="RefSeq" id="WP_161139731.1">
    <property type="nucleotide sequence ID" value="NZ_SPKJ01000014.1"/>
</dbReference>
<evidence type="ECO:0000256" key="1">
    <source>
        <dbReference type="SAM" id="MobiDB-lite"/>
    </source>
</evidence>
<evidence type="ECO:0000313" key="4">
    <source>
        <dbReference type="Proteomes" id="UP000773614"/>
    </source>
</evidence>
<keyword evidence="4" id="KW-1185">Reference proteome</keyword>
<feature type="signal peptide" evidence="2">
    <location>
        <begin position="1"/>
        <end position="22"/>
    </location>
</feature>
<feature type="compositionally biased region" description="Basic and acidic residues" evidence="1">
    <location>
        <begin position="73"/>
        <end position="88"/>
    </location>
</feature>
<reference evidence="3" key="1">
    <citation type="submission" date="2019-03" db="EMBL/GenBank/DDBJ databases">
        <title>Afifella sp. nov., isolated from activated sludge.</title>
        <authorList>
            <person name="Li Q."/>
            <person name="Liu Y."/>
        </authorList>
    </citation>
    <scope>NUCLEOTIDE SEQUENCE</scope>
    <source>
        <strain evidence="3">L72</strain>
    </source>
</reference>
<feature type="compositionally biased region" description="Basic and acidic residues" evidence="1">
    <location>
        <begin position="51"/>
        <end position="63"/>
    </location>
</feature>
<gene>
    <name evidence="3" type="ORF">E4O86_06620</name>
</gene>
<evidence type="ECO:0000313" key="3">
    <source>
        <dbReference type="EMBL" id="MYZ47382.1"/>
    </source>
</evidence>
<sequence length="88" mass="9220">MTGLRAAAATMMALACAAPALASDRHERAGAETVASSGPRAAPPGGVTIVAEREVERPRDRNGRSAADILARAGDRDHDAEEIEREDR</sequence>
<feature type="chain" id="PRO_5037698467" description="DUF4148 domain-containing protein" evidence="2">
    <location>
        <begin position="23"/>
        <end position="88"/>
    </location>
</feature>
<accession>A0A964T4J2</accession>
<feature type="region of interest" description="Disordered" evidence="1">
    <location>
        <begin position="22"/>
        <end position="88"/>
    </location>
</feature>
<evidence type="ECO:0000256" key="2">
    <source>
        <dbReference type="SAM" id="SignalP"/>
    </source>
</evidence>
<dbReference type="AlphaFoldDB" id="A0A964T4J2"/>
<evidence type="ECO:0008006" key="5">
    <source>
        <dbReference type="Google" id="ProtNLM"/>
    </source>
</evidence>
<dbReference type="EMBL" id="SPKJ01000014">
    <property type="protein sequence ID" value="MYZ47382.1"/>
    <property type="molecule type" value="Genomic_DNA"/>
</dbReference>
<name>A0A964T4J2_9HYPH</name>
<protein>
    <recommendedName>
        <fullName evidence="5">DUF4148 domain-containing protein</fullName>
    </recommendedName>
</protein>
<proteinExistence type="predicted"/>
<dbReference type="Proteomes" id="UP000773614">
    <property type="component" value="Unassembled WGS sequence"/>
</dbReference>
<dbReference type="PROSITE" id="PS51257">
    <property type="entry name" value="PROKAR_LIPOPROTEIN"/>
    <property type="match status" value="1"/>
</dbReference>
<organism evidence="3 4">
    <name type="scientific">Propylenella binzhouense</name>
    <dbReference type="NCBI Taxonomy" id="2555902"/>
    <lineage>
        <taxon>Bacteria</taxon>
        <taxon>Pseudomonadati</taxon>
        <taxon>Pseudomonadota</taxon>
        <taxon>Alphaproteobacteria</taxon>
        <taxon>Hyphomicrobiales</taxon>
        <taxon>Propylenellaceae</taxon>
        <taxon>Propylenella</taxon>
    </lineage>
</organism>
<comment type="caution">
    <text evidence="3">The sequence shown here is derived from an EMBL/GenBank/DDBJ whole genome shotgun (WGS) entry which is preliminary data.</text>
</comment>
<keyword evidence="2" id="KW-0732">Signal</keyword>